<proteinExistence type="inferred from homology"/>
<evidence type="ECO:0000313" key="8">
    <source>
        <dbReference type="Proteomes" id="UP000749293"/>
    </source>
</evidence>
<evidence type="ECO:0000256" key="4">
    <source>
        <dbReference type="ARBA" id="ARBA00023295"/>
    </source>
</evidence>
<comment type="similarity">
    <text evidence="1 5">Belongs to the glycosyl hydrolase 43 family.</text>
</comment>
<evidence type="ECO:0000313" key="7">
    <source>
        <dbReference type="EMBL" id="KAF4119925.1"/>
    </source>
</evidence>
<dbReference type="Pfam" id="PF04616">
    <property type="entry name" value="Glyco_hydro_43"/>
    <property type="match status" value="2"/>
</dbReference>
<feature type="signal peptide" evidence="6">
    <location>
        <begin position="1"/>
        <end position="20"/>
    </location>
</feature>
<dbReference type="Proteomes" id="UP000749293">
    <property type="component" value="Unassembled WGS sequence"/>
</dbReference>
<dbReference type="GeneID" id="55969841"/>
<dbReference type="SUPFAM" id="SSF110221">
    <property type="entry name" value="AbfB domain"/>
    <property type="match status" value="1"/>
</dbReference>
<dbReference type="EMBL" id="JAANYQ010000020">
    <property type="protein sequence ID" value="KAF4119925.1"/>
    <property type="molecule type" value="Genomic_DNA"/>
</dbReference>
<dbReference type="Gene3D" id="2.115.10.20">
    <property type="entry name" value="Glycosyl hydrolase domain, family 43"/>
    <property type="match status" value="2"/>
</dbReference>
<dbReference type="GO" id="GO:0046373">
    <property type="term" value="P:L-arabinose metabolic process"/>
    <property type="evidence" value="ECO:0007669"/>
    <property type="project" value="InterPro"/>
</dbReference>
<evidence type="ECO:0000256" key="2">
    <source>
        <dbReference type="ARBA" id="ARBA00022729"/>
    </source>
</evidence>
<dbReference type="SUPFAM" id="SSF75005">
    <property type="entry name" value="Arabinanase/levansucrase/invertase"/>
    <property type="match status" value="1"/>
</dbReference>
<keyword evidence="2 6" id="KW-0732">Signal</keyword>
<dbReference type="InterPro" id="IPR023296">
    <property type="entry name" value="Glyco_hydro_beta-prop_sf"/>
</dbReference>
<accession>A0A9P4YNP7</accession>
<dbReference type="InterPro" id="IPR006710">
    <property type="entry name" value="Glyco_hydro_43"/>
</dbReference>
<dbReference type="GO" id="GO:0046556">
    <property type="term" value="F:alpha-L-arabinofuranosidase activity"/>
    <property type="evidence" value="ECO:0007669"/>
    <property type="project" value="InterPro"/>
</dbReference>
<protein>
    <submittedName>
        <fullName evidence="7">Glycosyl hydrolases family 43</fullName>
    </submittedName>
</protein>
<keyword evidence="3 5" id="KW-0378">Hydrolase</keyword>
<organism evidence="7 8">
    <name type="scientific">Geosmithia morbida</name>
    <dbReference type="NCBI Taxonomy" id="1094350"/>
    <lineage>
        <taxon>Eukaryota</taxon>
        <taxon>Fungi</taxon>
        <taxon>Dikarya</taxon>
        <taxon>Ascomycota</taxon>
        <taxon>Pezizomycotina</taxon>
        <taxon>Sordariomycetes</taxon>
        <taxon>Hypocreomycetidae</taxon>
        <taxon>Hypocreales</taxon>
        <taxon>Bionectriaceae</taxon>
        <taxon>Geosmithia</taxon>
    </lineage>
</organism>
<gene>
    <name evidence="7" type="ORF">GMORB2_3613</name>
</gene>
<comment type="caution">
    <text evidence="7">The sequence shown here is derived from an EMBL/GenBank/DDBJ whole genome shotgun (WGS) entry which is preliminary data.</text>
</comment>
<evidence type="ECO:0000256" key="6">
    <source>
        <dbReference type="SAM" id="SignalP"/>
    </source>
</evidence>
<dbReference type="RefSeq" id="XP_035318577.1">
    <property type="nucleotide sequence ID" value="XM_035465589.1"/>
</dbReference>
<dbReference type="OrthoDB" id="272289at2759"/>
<keyword evidence="4 5" id="KW-0326">Glycosidase</keyword>
<dbReference type="InterPro" id="IPR036195">
    <property type="entry name" value="AbfB_ABD_sf"/>
</dbReference>
<name>A0A9P4YNP7_9HYPO</name>
<dbReference type="AlphaFoldDB" id="A0A9P4YNP7"/>
<evidence type="ECO:0000256" key="5">
    <source>
        <dbReference type="RuleBase" id="RU361187"/>
    </source>
</evidence>
<evidence type="ECO:0000256" key="1">
    <source>
        <dbReference type="ARBA" id="ARBA00009865"/>
    </source>
</evidence>
<dbReference type="PANTHER" id="PTHR43817">
    <property type="entry name" value="GLYCOSYL HYDROLASE"/>
    <property type="match status" value="1"/>
</dbReference>
<feature type="chain" id="PRO_5040211420" evidence="6">
    <location>
        <begin position="21"/>
        <end position="369"/>
    </location>
</feature>
<sequence length="369" mass="41142">MKLLTAALGFLTLVLPVALASPPTHYDNTLNPPRADPHILKHTDGWYYFVATVAEFDRVIIRRALTIQELQKAEETTMFQEYESGRGSGEVWAPKLHYIDGKWYVYVVLGLAKEWYFRAAVLEGRGDNPIEAEWTDLGDIQTDWDTFSLDMTTFEAGGTRYAYEDLMDMAAWTKSQEPVFKSNAETVQYGPVHDCFTLSEDGLSDVMVYHNRWYKDIDGDPLDDPNHRTRVQKVYWRADGSPDFRIPVPEGRTPARLRLAADEDAVYYVHGTSKGEALNAVDEAGRPSLAEAQFRIVRPGLAGSGTADDGSDGFKGDASFEQQDCLSDPEGVLFRVASGEKHVRFSSDSALVVGDVAGGQEGQSKFFLE</sequence>
<reference evidence="7" key="1">
    <citation type="submission" date="2020-03" db="EMBL/GenBank/DDBJ databases">
        <title>Site-based positive gene gene selection in Geosmithia morbida across the United States reveals a broad range of putative effectors and factors for local host and environmental adapation.</title>
        <authorList>
            <person name="Onufrak A."/>
            <person name="Murdoch R.W."/>
            <person name="Gazis R."/>
            <person name="Huff M."/>
            <person name="Staton M."/>
            <person name="Klingeman W."/>
            <person name="Hadziabdic D."/>
        </authorList>
    </citation>
    <scope>NUCLEOTIDE SEQUENCE</scope>
    <source>
        <strain evidence="7">1262</strain>
    </source>
</reference>
<evidence type="ECO:0000256" key="3">
    <source>
        <dbReference type="ARBA" id="ARBA00022801"/>
    </source>
</evidence>
<keyword evidence="8" id="KW-1185">Reference proteome</keyword>
<dbReference type="PANTHER" id="PTHR43817:SF1">
    <property type="entry name" value="HYDROLASE, FAMILY 43, PUTATIVE (AFU_ORTHOLOGUE AFUA_3G01660)-RELATED"/>
    <property type="match status" value="1"/>
</dbReference>